<evidence type="ECO:0000256" key="2">
    <source>
        <dbReference type="ARBA" id="ARBA00022448"/>
    </source>
</evidence>
<comment type="caution">
    <text evidence="9">The sequence shown here is derived from an EMBL/GenBank/DDBJ whole genome shotgun (WGS) entry which is preliminary data.</text>
</comment>
<reference evidence="10" key="1">
    <citation type="journal article" date="2019" name="Int. J. Syst. Evol. Microbiol.">
        <title>The Global Catalogue of Microorganisms (GCM) 10K type strain sequencing project: providing services to taxonomists for standard genome sequencing and annotation.</title>
        <authorList>
            <consortium name="The Broad Institute Genomics Platform"/>
            <consortium name="The Broad Institute Genome Sequencing Center for Infectious Disease"/>
            <person name="Wu L."/>
            <person name="Ma J."/>
        </authorList>
    </citation>
    <scope>NUCLEOTIDE SEQUENCE [LARGE SCALE GENOMIC DNA]</scope>
    <source>
        <strain evidence="10">XZYJT-10</strain>
    </source>
</reference>
<comment type="subcellular location">
    <subcellularLocation>
        <location evidence="1 7">Cell membrane</location>
        <topology evidence="1 7">Multi-pass membrane protein</topology>
    </subcellularLocation>
</comment>
<feature type="transmembrane region" description="Helical" evidence="7">
    <location>
        <begin position="69"/>
        <end position="90"/>
    </location>
</feature>
<protein>
    <submittedName>
        <fullName evidence="9">Carbohydrate ABC transporter permease</fullName>
    </submittedName>
</protein>
<feature type="transmembrane region" description="Helical" evidence="7">
    <location>
        <begin position="136"/>
        <end position="156"/>
    </location>
</feature>
<dbReference type="PANTHER" id="PTHR43744">
    <property type="entry name" value="ABC TRANSPORTER PERMEASE PROTEIN MG189-RELATED-RELATED"/>
    <property type="match status" value="1"/>
</dbReference>
<proteinExistence type="inferred from homology"/>
<gene>
    <name evidence="9" type="ORF">ACFQS1_03775</name>
</gene>
<dbReference type="InterPro" id="IPR035906">
    <property type="entry name" value="MetI-like_sf"/>
</dbReference>
<dbReference type="Proteomes" id="UP001596548">
    <property type="component" value="Unassembled WGS sequence"/>
</dbReference>
<keyword evidence="10" id="KW-1185">Reference proteome</keyword>
<feature type="transmembrane region" description="Helical" evidence="7">
    <location>
        <begin position="102"/>
        <end position="124"/>
    </location>
</feature>
<evidence type="ECO:0000256" key="1">
    <source>
        <dbReference type="ARBA" id="ARBA00004651"/>
    </source>
</evidence>
<feature type="domain" description="ABC transmembrane type-1" evidence="8">
    <location>
        <begin position="65"/>
        <end position="256"/>
    </location>
</feature>
<keyword evidence="6 7" id="KW-0472">Membrane</keyword>
<dbReference type="Pfam" id="PF00528">
    <property type="entry name" value="BPD_transp_1"/>
    <property type="match status" value="1"/>
</dbReference>
<keyword evidence="2 7" id="KW-0813">Transport</keyword>
<organism evidence="9 10">
    <name type="scientific">Paractinoplanes rhizophilus</name>
    <dbReference type="NCBI Taxonomy" id="1416877"/>
    <lineage>
        <taxon>Bacteria</taxon>
        <taxon>Bacillati</taxon>
        <taxon>Actinomycetota</taxon>
        <taxon>Actinomycetes</taxon>
        <taxon>Micromonosporales</taxon>
        <taxon>Micromonosporaceae</taxon>
        <taxon>Paractinoplanes</taxon>
    </lineage>
</organism>
<dbReference type="CDD" id="cd06261">
    <property type="entry name" value="TM_PBP2"/>
    <property type="match status" value="1"/>
</dbReference>
<dbReference type="RefSeq" id="WP_378964576.1">
    <property type="nucleotide sequence ID" value="NZ_JBHTBJ010000001.1"/>
</dbReference>
<feature type="transmembrane region" description="Helical" evidence="7">
    <location>
        <begin position="7"/>
        <end position="27"/>
    </location>
</feature>
<feature type="transmembrane region" description="Helical" evidence="7">
    <location>
        <begin position="177"/>
        <end position="199"/>
    </location>
</feature>
<dbReference type="Gene3D" id="1.10.3720.10">
    <property type="entry name" value="MetI-like"/>
    <property type="match status" value="1"/>
</dbReference>
<evidence type="ECO:0000313" key="9">
    <source>
        <dbReference type="EMBL" id="MFC7273093.1"/>
    </source>
</evidence>
<evidence type="ECO:0000259" key="8">
    <source>
        <dbReference type="PROSITE" id="PS50928"/>
    </source>
</evidence>
<comment type="similarity">
    <text evidence="7">Belongs to the binding-protein-dependent transport system permease family.</text>
</comment>
<dbReference type="InterPro" id="IPR000515">
    <property type="entry name" value="MetI-like"/>
</dbReference>
<keyword evidence="4 7" id="KW-0812">Transmembrane</keyword>
<dbReference type="PROSITE" id="PS50928">
    <property type="entry name" value="ABC_TM1"/>
    <property type="match status" value="1"/>
</dbReference>
<name>A0ABW2HIS8_9ACTN</name>
<accession>A0ABW2HIS8</accession>
<dbReference type="PANTHER" id="PTHR43744:SF12">
    <property type="entry name" value="ABC TRANSPORTER PERMEASE PROTEIN MG189-RELATED"/>
    <property type="match status" value="1"/>
</dbReference>
<evidence type="ECO:0000256" key="3">
    <source>
        <dbReference type="ARBA" id="ARBA00022475"/>
    </source>
</evidence>
<dbReference type="EMBL" id="JBHTBJ010000001">
    <property type="protein sequence ID" value="MFC7273093.1"/>
    <property type="molecule type" value="Genomic_DNA"/>
</dbReference>
<evidence type="ECO:0000256" key="4">
    <source>
        <dbReference type="ARBA" id="ARBA00022692"/>
    </source>
</evidence>
<evidence type="ECO:0000313" key="10">
    <source>
        <dbReference type="Proteomes" id="UP001596548"/>
    </source>
</evidence>
<dbReference type="SUPFAM" id="SSF161098">
    <property type="entry name" value="MetI-like"/>
    <property type="match status" value="1"/>
</dbReference>
<evidence type="ECO:0000256" key="6">
    <source>
        <dbReference type="ARBA" id="ARBA00023136"/>
    </source>
</evidence>
<evidence type="ECO:0000256" key="5">
    <source>
        <dbReference type="ARBA" id="ARBA00022989"/>
    </source>
</evidence>
<keyword evidence="3" id="KW-1003">Cell membrane</keyword>
<feature type="transmembrane region" description="Helical" evidence="7">
    <location>
        <begin position="235"/>
        <end position="256"/>
    </location>
</feature>
<evidence type="ECO:0000256" key="7">
    <source>
        <dbReference type="RuleBase" id="RU363032"/>
    </source>
</evidence>
<sequence length="270" mass="29399">MVKRFAGYLILWAYAAVALVPLIVMVLDSLRPNTEVLSDPLGLPSTLDFGSYSTAWTQASFSTYVRNSVLVTVGAVALDVLVSLPAAYALGRYRFRGSGVLIAYFLAGLMLPIRLGILPIFYLLGSLGMVDSRLGLVLVYAGAGVPFSVFIMSAFFRGLPRELEEAARIDGAGELRLFARIMVPLVKPAIATVVVFRFVPLWNDFFFPLVLLRTTDRYTLPVGLTQFFGEFQTNWSALFAGLVIATVPLVVLFLVATKQIVAGLTAGMSR</sequence>
<keyword evidence="5 7" id="KW-1133">Transmembrane helix</keyword>